<dbReference type="GO" id="GO:0043565">
    <property type="term" value="F:sequence-specific DNA binding"/>
    <property type="evidence" value="ECO:0007669"/>
    <property type="project" value="InterPro"/>
</dbReference>
<dbReference type="InterPro" id="IPR002078">
    <property type="entry name" value="Sigma_54_int"/>
</dbReference>
<evidence type="ECO:0000256" key="3">
    <source>
        <dbReference type="ARBA" id="ARBA00023015"/>
    </source>
</evidence>
<dbReference type="InterPro" id="IPR002197">
    <property type="entry name" value="HTH_Fis"/>
</dbReference>
<dbReference type="InterPro" id="IPR025944">
    <property type="entry name" value="Sigma_54_int_dom_CS"/>
</dbReference>
<feature type="domain" description="Sigma-54 factor interaction" evidence="6">
    <location>
        <begin position="1"/>
        <end position="146"/>
    </location>
</feature>
<dbReference type="InterPro" id="IPR025943">
    <property type="entry name" value="Sigma_54_int_dom_ATP-bd_2"/>
</dbReference>
<keyword evidence="5" id="KW-0804">Transcription</keyword>
<evidence type="ECO:0000313" key="7">
    <source>
        <dbReference type="EMBL" id="HER43673.1"/>
    </source>
</evidence>
<dbReference type="EMBL" id="DSEC01000308">
    <property type="protein sequence ID" value="HER43673.1"/>
    <property type="molecule type" value="Genomic_DNA"/>
</dbReference>
<dbReference type="InterPro" id="IPR027417">
    <property type="entry name" value="P-loop_NTPase"/>
</dbReference>
<dbReference type="AlphaFoldDB" id="A0A7V2AUS9"/>
<evidence type="ECO:0000256" key="4">
    <source>
        <dbReference type="ARBA" id="ARBA00023125"/>
    </source>
</evidence>
<sequence>ASQRKPGMFKLADTGTLFLDEIGDLSLGLQAKLLRAIEAGEFIPLGASKPVKVDVRIVAATNQDLEVLAGDGRFREDLFYRLNVFPIRIEPLRTRREDIIPIAESFLKSWNLSANVLGREVHDKLLGYDWPGNVRELRNILERAVILAGRDAIKPEHITISESRSASLPEEVLRSIVGERTLPEIERIMIELALERTGGNKSRAAELLGITRRTLYGRLDKQGTEKEETE</sequence>
<reference evidence="7" key="1">
    <citation type="journal article" date="2020" name="mSystems">
        <title>Genome- and Community-Level Interaction Insights into Carbon Utilization and Element Cycling Functions of Hydrothermarchaeota in Hydrothermal Sediment.</title>
        <authorList>
            <person name="Zhou Z."/>
            <person name="Liu Y."/>
            <person name="Xu W."/>
            <person name="Pan J."/>
            <person name="Luo Z.H."/>
            <person name="Li M."/>
        </authorList>
    </citation>
    <scope>NUCLEOTIDE SEQUENCE [LARGE SCALE GENOMIC DNA]</scope>
    <source>
        <strain evidence="7">SpSt-1233</strain>
    </source>
</reference>
<keyword evidence="2" id="KW-0067">ATP-binding</keyword>
<keyword evidence="1" id="KW-0547">Nucleotide-binding</keyword>
<dbReference type="Pfam" id="PF02954">
    <property type="entry name" value="HTH_8"/>
    <property type="match status" value="1"/>
</dbReference>
<evidence type="ECO:0000256" key="1">
    <source>
        <dbReference type="ARBA" id="ARBA00022741"/>
    </source>
</evidence>
<dbReference type="PANTHER" id="PTHR32071">
    <property type="entry name" value="TRANSCRIPTIONAL REGULATORY PROTEIN"/>
    <property type="match status" value="1"/>
</dbReference>
<proteinExistence type="predicted"/>
<dbReference type="Proteomes" id="UP000886069">
    <property type="component" value="Unassembled WGS sequence"/>
</dbReference>
<dbReference type="PROSITE" id="PS50045">
    <property type="entry name" value="SIGMA54_INTERACT_4"/>
    <property type="match status" value="1"/>
</dbReference>
<name>A0A7V2AUS9_UNCEI</name>
<comment type="caution">
    <text evidence="7">The sequence shown here is derived from an EMBL/GenBank/DDBJ whole genome shotgun (WGS) entry which is preliminary data.</text>
</comment>
<dbReference type="CDD" id="cd00009">
    <property type="entry name" value="AAA"/>
    <property type="match status" value="1"/>
</dbReference>
<keyword evidence="4" id="KW-0238">DNA-binding</keyword>
<dbReference type="InterPro" id="IPR058031">
    <property type="entry name" value="AAA_lid_NorR"/>
</dbReference>
<feature type="non-terminal residue" evidence="7">
    <location>
        <position position="1"/>
    </location>
</feature>
<dbReference type="InterPro" id="IPR009057">
    <property type="entry name" value="Homeodomain-like_sf"/>
</dbReference>
<evidence type="ECO:0000256" key="5">
    <source>
        <dbReference type="ARBA" id="ARBA00023163"/>
    </source>
</evidence>
<dbReference type="Pfam" id="PF00158">
    <property type="entry name" value="Sigma54_activat"/>
    <property type="match status" value="1"/>
</dbReference>
<dbReference type="GO" id="GO:0005524">
    <property type="term" value="F:ATP binding"/>
    <property type="evidence" value="ECO:0007669"/>
    <property type="project" value="UniProtKB-KW"/>
</dbReference>
<dbReference type="PRINTS" id="PR01590">
    <property type="entry name" value="HTHFIS"/>
</dbReference>
<dbReference type="PROSITE" id="PS00688">
    <property type="entry name" value="SIGMA54_INTERACT_3"/>
    <property type="match status" value="1"/>
</dbReference>
<dbReference type="Gene3D" id="1.10.10.60">
    <property type="entry name" value="Homeodomain-like"/>
    <property type="match status" value="1"/>
</dbReference>
<dbReference type="SUPFAM" id="SSF46689">
    <property type="entry name" value="Homeodomain-like"/>
    <property type="match status" value="1"/>
</dbReference>
<keyword evidence="3" id="KW-0805">Transcription regulation</keyword>
<dbReference type="Gene3D" id="1.10.8.60">
    <property type="match status" value="1"/>
</dbReference>
<dbReference type="Pfam" id="PF25601">
    <property type="entry name" value="AAA_lid_14"/>
    <property type="match status" value="1"/>
</dbReference>
<dbReference type="PROSITE" id="PS00676">
    <property type="entry name" value="SIGMA54_INTERACT_2"/>
    <property type="match status" value="1"/>
</dbReference>
<gene>
    <name evidence="7" type="ORF">ENO08_04360</name>
</gene>
<dbReference type="GO" id="GO:0006355">
    <property type="term" value="P:regulation of DNA-templated transcription"/>
    <property type="evidence" value="ECO:0007669"/>
    <property type="project" value="InterPro"/>
</dbReference>
<dbReference type="SUPFAM" id="SSF52540">
    <property type="entry name" value="P-loop containing nucleoside triphosphate hydrolases"/>
    <property type="match status" value="1"/>
</dbReference>
<evidence type="ECO:0000256" key="2">
    <source>
        <dbReference type="ARBA" id="ARBA00022840"/>
    </source>
</evidence>
<organism evidence="7">
    <name type="scientific">Eiseniibacteriota bacterium</name>
    <dbReference type="NCBI Taxonomy" id="2212470"/>
    <lineage>
        <taxon>Bacteria</taxon>
        <taxon>Candidatus Eiseniibacteriota</taxon>
    </lineage>
</organism>
<accession>A0A7V2AUS9</accession>
<evidence type="ECO:0000259" key="6">
    <source>
        <dbReference type="PROSITE" id="PS50045"/>
    </source>
</evidence>
<protein>
    <submittedName>
        <fullName evidence="7">Sigma-54-dependent Fis family transcriptional regulator</fullName>
    </submittedName>
</protein>
<dbReference type="Gene3D" id="3.40.50.300">
    <property type="entry name" value="P-loop containing nucleotide triphosphate hydrolases"/>
    <property type="match status" value="1"/>
</dbReference>